<dbReference type="AlphaFoldDB" id="A0A4Y8MPX2"/>
<evidence type="ECO:0008006" key="5">
    <source>
        <dbReference type="Google" id="ProtNLM"/>
    </source>
</evidence>
<name>A0A4Y8MPX2_9BURK</name>
<feature type="chain" id="PRO_5021448379" description="LytR family transcriptional regulator" evidence="2">
    <location>
        <begin position="24"/>
        <end position="370"/>
    </location>
</feature>
<comment type="caution">
    <text evidence="3">The sequence shown here is derived from an EMBL/GenBank/DDBJ whole genome shotgun (WGS) entry which is preliminary data.</text>
</comment>
<protein>
    <recommendedName>
        <fullName evidence="5">LytR family transcriptional regulator</fullName>
    </recommendedName>
</protein>
<feature type="signal peptide" evidence="2">
    <location>
        <begin position="1"/>
        <end position="23"/>
    </location>
</feature>
<dbReference type="PROSITE" id="PS51257">
    <property type="entry name" value="PROKAR_LIPOPROTEIN"/>
    <property type="match status" value="1"/>
</dbReference>
<dbReference type="Proteomes" id="UP000297385">
    <property type="component" value="Unassembled WGS sequence"/>
</dbReference>
<reference evidence="3 4" key="1">
    <citation type="submission" date="2019-03" db="EMBL/GenBank/DDBJ databases">
        <title>Complete Genome Sequence of Paraburkholderia dipogonis ICMP 19430T, a Nitrogen-fixing Symbiont of the South African Invasive Legume Dipogon lignosus in New Zealand.</title>
        <authorList>
            <person name="De Meyer S.E."/>
        </authorList>
    </citation>
    <scope>NUCLEOTIDE SEQUENCE [LARGE SCALE GENOMIC DNA]</scope>
    <source>
        <strain evidence="3 4">ICMP 19430</strain>
    </source>
</reference>
<evidence type="ECO:0000256" key="1">
    <source>
        <dbReference type="SAM" id="MobiDB-lite"/>
    </source>
</evidence>
<evidence type="ECO:0000313" key="4">
    <source>
        <dbReference type="Proteomes" id="UP000297385"/>
    </source>
</evidence>
<dbReference type="GeneID" id="97304310"/>
<proteinExistence type="predicted"/>
<evidence type="ECO:0000256" key="2">
    <source>
        <dbReference type="SAM" id="SignalP"/>
    </source>
</evidence>
<dbReference type="EMBL" id="SNVI01000002">
    <property type="protein sequence ID" value="TFE39458.1"/>
    <property type="molecule type" value="Genomic_DNA"/>
</dbReference>
<gene>
    <name evidence="3" type="ORF">E2553_21705</name>
</gene>
<keyword evidence="2" id="KW-0732">Signal</keyword>
<dbReference type="RefSeq" id="WP_134459928.1">
    <property type="nucleotide sequence ID" value="NZ_JBHMFL010000129.1"/>
</dbReference>
<evidence type="ECO:0000313" key="3">
    <source>
        <dbReference type="EMBL" id="TFE39458.1"/>
    </source>
</evidence>
<accession>A0A4Y8MPX2</accession>
<organism evidence="3 4">
    <name type="scientific">Paraburkholderia dipogonis</name>
    <dbReference type="NCBI Taxonomy" id="1211383"/>
    <lineage>
        <taxon>Bacteria</taxon>
        <taxon>Pseudomonadati</taxon>
        <taxon>Pseudomonadota</taxon>
        <taxon>Betaproteobacteria</taxon>
        <taxon>Burkholderiales</taxon>
        <taxon>Burkholderiaceae</taxon>
        <taxon>Paraburkholderia</taxon>
    </lineage>
</organism>
<feature type="region of interest" description="Disordered" evidence="1">
    <location>
        <begin position="254"/>
        <end position="277"/>
    </location>
</feature>
<sequence length="370" mass="38659">MNQASPRCYAVFIAIGLLTTACSKTPATQEANEHSDVAAVANYDVLNEGLAERVRNVLHVPATGSTTQIFVTTTESGIGSVYRTHGPWLPYNDSSCQFSTPPKNGMPSVFTTYQISKSIAGDVGLDSSLIQALASFDVKLSNASSFSFSILDAQLQVVSESSFKEGLAEPKCASALASAGDDLYVVRGYVSGKRAFSTTVDTSGLVKAGVKKIATFDINADGGKATLGITDAQPIEFLQILELVHAPATTPALTASASPAAPAPPPRPSAPASTSGPSIIYIQQNTADNRSVGDKAKDILKKAGLPVANGVESLAKTPDRSIVKYFQDADQAGAEHVAELLGAQYGKVDAIRAKAPNVKAGQLEVWLARQ</sequence>